<protein>
    <recommendedName>
        <fullName evidence="2">Ribosome hibernation promoting factor</fullName>
        <shortName evidence="2">HPF</shortName>
    </recommendedName>
</protein>
<dbReference type="PANTHER" id="PTHR33231">
    <property type="entry name" value="30S RIBOSOMAL PROTEIN"/>
    <property type="match status" value="1"/>
</dbReference>
<dbReference type="Pfam" id="PF16321">
    <property type="entry name" value="Ribosom_S30AE_C"/>
    <property type="match status" value="1"/>
</dbReference>
<comment type="function">
    <text evidence="2">Required for dimerization of active 70S ribosomes into 100S ribosomes in stationary phase; 100S ribosomes are translationally inactive and sometimes present during exponential growth.</text>
</comment>
<accession>A0ABR8Q5C5</accession>
<gene>
    <name evidence="4" type="primary">raiA</name>
    <name evidence="2" type="synonym">hpf</name>
    <name evidence="4" type="ORF">H9660_10755</name>
</gene>
<evidence type="ECO:0000313" key="5">
    <source>
        <dbReference type="Proteomes" id="UP000640335"/>
    </source>
</evidence>
<dbReference type="InterPro" id="IPR003489">
    <property type="entry name" value="RHF/RaiA"/>
</dbReference>
<reference evidence="4 5" key="1">
    <citation type="submission" date="2020-08" db="EMBL/GenBank/DDBJ databases">
        <title>A Genomic Blueprint of the Chicken Gut Microbiome.</title>
        <authorList>
            <person name="Gilroy R."/>
            <person name="Ravi A."/>
            <person name="Getino M."/>
            <person name="Pursley I."/>
            <person name="Horton D.L."/>
            <person name="Alikhan N.-F."/>
            <person name="Baker D."/>
            <person name="Gharbi K."/>
            <person name="Hall N."/>
            <person name="Watson M."/>
            <person name="Adriaenssens E.M."/>
            <person name="Foster-Nyarko E."/>
            <person name="Jarju S."/>
            <person name="Secka A."/>
            <person name="Antonio M."/>
            <person name="Oren A."/>
            <person name="Chaudhuri R."/>
            <person name="La Ragione R.M."/>
            <person name="Hildebrand F."/>
            <person name="Pallen M.J."/>
        </authorList>
    </citation>
    <scope>NUCLEOTIDE SEQUENCE [LARGE SCALE GENOMIC DNA]</scope>
    <source>
        <strain evidence="4 5">Sa3CUN1</strain>
    </source>
</reference>
<proteinExistence type="inferred from homology"/>
<dbReference type="Pfam" id="PF02482">
    <property type="entry name" value="Ribosomal_S30AE"/>
    <property type="match status" value="1"/>
</dbReference>
<dbReference type="Proteomes" id="UP000640335">
    <property type="component" value="Unassembled WGS sequence"/>
</dbReference>
<dbReference type="EMBL" id="JACSQZ010000038">
    <property type="protein sequence ID" value="MBD7915623.1"/>
    <property type="molecule type" value="Genomic_DNA"/>
</dbReference>
<dbReference type="InterPro" id="IPR038416">
    <property type="entry name" value="Ribosom_S30AE_C_sf"/>
</dbReference>
<dbReference type="Gene3D" id="3.30.160.100">
    <property type="entry name" value="Ribosome hibernation promotion factor-like"/>
    <property type="match status" value="1"/>
</dbReference>
<dbReference type="InterPro" id="IPR032528">
    <property type="entry name" value="Ribosom_S30AE_C"/>
</dbReference>
<keyword evidence="1 2" id="KW-0810">Translation regulation</keyword>
<evidence type="ECO:0000313" key="4">
    <source>
        <dbReference type="EMBL" id="MBD7915623.1"/>
    </source>
</evidence>
<dbReference type="CDD" id="cd00552">
    <property type="entry name" value="RaiA"/>
    <property type="match status" value="1"/>
</dbReference>
<dbReference type="PANTHER" id="PTHR33231:SF1">
    <property type="entry name" value="30S RIBOSOMAL PROTEIN"/>
    <property type="match status" value="1"/>
</dbReference>
<comment type="similarity">
    <text evidence="2">Belongs to the HPF/YfiA ribosome-associated protein family. Long HPF subfamily.</text>
</comment>
<evidence type="ECO:0000256" key="2">
    <source>
        <dbReference type="HAMAP-Rule" id="MF_00839"/>
    </source>
</evidence>
<dbReference type="InterPro" id="IPR036567">
    <property type="entry name" value="RHF-like"/>
</dbReference>
<organism evidence="4 5">
    <name type="scientific">Clostridium gallinarum</name>
    <dbReference type="NCBI Taxonomy" id="2762246"/>
    <lineage>
        <taxon>Bacteria</taxon>
        <taxon>Bacillati</taxon>
        <taxon>Bacillota</taxon>
        <taxon>Clostridia</taxon>
        <taxon>Eubacteriales</taxon>
        <taxon>Clostridiaceae</taxon>
        <taxon>Clostridium</taxon>
    </lineage>
</organism>
<dbReference type="InterPro" id="IPR034694">
    <property type="entry name" value="HPF_long/plastid"/>
</dbReference>
<sequence length="181" mass="21198">MRISVIAKNTTVTPALKEIIEKKLSKVKRYFNPDVEAKATLSVQKNKQKVEVIIPFSGILLRAEEATDDMYKSIDLVVNKLERQIRKQRTKLTRKNHESLRYSQIEEMAFEENDNNVEEENGKIVKTKRFGIKPMSVEEAILQMELIGHNFFVFQDFEENKINVLYKRKDGDYGLLEPEYI</sequence>
<dbReference type="HAMAP" id="MF_00839">
    <property type="entry name" value="HPF"/>
    <property type="match status" value="1"/>
</dbReference>
<comment type="subcellular location">
    <subcellularLocation>
        <location evidence="2">Cytoplasm</location>
    </subcellularLocation>
</comment>
<keyword evidence="5" id="KW-1185">Reference proteome</keyword>
<dbReference type="NCBIfam" id="TIGR00741">
    <property type="entry name" value="yfiA"/>
    <property type="match status" value="1"/>
</dbReference>
<keyword evidence="2" id="KW-0963">Cytoplasm</keyword>
<comment type="caution">
    <text evidence="4">The sequence shown here is derived from an EMBL/GenBank/DDBJ whole genome shotgun (WGS) entry which is preliminary data.</text>
</comment>
<feature type="domain" description="Sigma 54 modulation/S30EA ribosomal protein C-terminal" evidence="3">
    <location>
        <begin position="120"/>
        <end position="175"/>
    </location>
</feature>
<dbReference type="InterPro" id="IPR050574">
    <property type="entry name" value="HPF/YfiA_ribosome-assoc"/>
</dbReference>
<dbReference type="SUPFAM" id="SSF69754">
    <property type="entry name" value="Ribosome binding protein Y (YfiA homologue)"/>
    <property type="match status" value="1"/>
</dbReference>
<dbReference type="RefSeq" id="WP_191750383.1">
    <property type="nucleotide sequence ID" value="NZ_JACSQZ010000038.1"/>
</dbReference>
<evidence type="ECO:0000256" key="1">
    <source>
        <dbReference type="ARBA" id="ARBA00022845"/>
    </source>
</evidence>
<evidence type="ECO:0000259" key="3">
    <source>
        <dbReference type="Pfam" id="PF16321"/>
    </source>
</evidence>
<name>A0ABR8Q5C5_9CLOT</name>
<dbReference type="Gene3D" id="3.30.505.50">
    <property type="entry name" value="Sigma 54 modulation/S30EA ribosomal protein, C-terminal domain"/>
    <property type="match status" value="1"/>
</dbReference>
<comment type="subunit">
    <text evidence="2">Interacts with 100S ribosomes.</text>
</comment>